<gene>
    <name evidence="1" type="ORF">DNG_06259</name>
</gene>
<organism evidence="1 2">
    <name type="scientific">Cephalotrichum gorgonifer</name>
    <dbReference type="NCBI Taxonomy" id="2041049"/>
    <lineage>
        <taxon>Eukaryota</taxon>
        <taxon>Fungi</taxon>
        <taxon>Dikarya</taxon>
        <taxon>Ascomycota</taxon>
        <taxon>Pezizomycotina</taxon>
        <taxon>Sordariomycetes</taxon>
        <taxon>Hypocreomycetidae</taxon>
        <taxon>Microascales</taxon>
        <taxon>Microascaceae</taxon>
        <taxon>Cephalotrichum</taxon>
    </lineage>
</organism>
<reference evidence="1" key="1">
    <citation type="submission" date="2018-03" db="EMBL/GenBank/DDBJ databases">
        <authorList>
            <person name="Guldener U."/>
        </authorList>
    </citation>
    <scope>NUCLEOTIDE SEQUENCE</scope>
</reference>
<evidence type="ECO:0000313" key="2">
    <source>
        <dbReference type="Proteomes" id="UP001187682"/>
    </source>
</evidence>
<name>A0AAE8MZA9_9PEZI</name>
<accession>A0AAE8MZA9</accession>
<dbReference type="EMBL" id="ONZQ02000008">
    <property type="protein sequence ID" value="SPO03576.1"/>
    <property type="molecule type" value="Genomic_DNA"/>
</dbReference>
<protein>
    <submittedName>
        <fullName evidence="1">Uncharacterized protein</fullName>
    </submittedName>
</protein>
<sequence length="360" mass="41282">MDPAGPNPSARRTPGLPGMVFATGKTVAVVGLRKLVVTYSLHAEEEITIQYRSEFGRLHTPIIYAIVASRLPSFSNTCLITEHDRYVERERILDSGRPLANIEASLFVGTPPPLPGTSDNPQWGLPIYRTDYRPGTSAVFSQLQARLHSAALYSLNDIYERPDLISNMDFPVIGNTTSLDCVYTKVTRELFNRWAERRGVPRRPARDLPKYPLNSDGTSTYWGCYDAARYRFCLVADRRFLDSMWEEDRDQFIAVLWKDWKPLWHPDVHRIYSYEDLTCELDPIEGNPDDDIGWFYRPLTVLVGYYDKLCTDGIWGWTPEIPGVRPPRVVETYGGDYDAEVWRGDEIEGHHRREVSTDVE</sequence>
<evidence type="ECO:0000313" key="1">
    <source>
        <dbReference type="EMBL" id="SPO03576.1"/>
    </source>
</evidence>
<proteinExistence type="predicted"/>
<dbReference type="AlphaFoldDB" id="A0AAE8MZA9"/>
<dbReference type="Proteomes" id="UP001187682">
    <property type="component" value="Unassembled WGS sequence"/>
</dbReference>
<keyword evidence="2" id="KW-1185">Reference proteome</keyword>
<comment type="caution">
    <text evidence="1">The sequence shown here is derived from an EMBL/GenBank/DDBJ whole genome shotgun (WGS) entry which is preliminary data.</text>
</comment>